<keyword evidence="2" id="KW-0346">Stress response</keyword>
<dbReference type="OrthoDB" id="2348401at2759"/>
<evidence type="ECO:0000313" key="2">
    <source>
        <dbReference type="EMBL" id="PAV17624.1"/>
    </source>
</evidence>
<protein>
    <submittedName>
        <fullName evidence="2">Heat shock 9</fullName>
    </submittedName>
</protein>
<reference evidence="2 3" key="1">
    <citation type="journal article" date="2017" name="Mol. Ecol.">
        <title>Comparative and population genomic landscape of Phellinus noxius: A hypervariable fungus causing root rot in trees.</title>
        <authorList>
            <person name="Chung C.L."/>
            <person name="Lee T.J."/>
            <person name="Akiba M."/>
            <person name="Lee H.H."/>
            <person name="Kuo T.H."/>
            <person name="Liu D."/>
            <person name="Ke H.M."/>
            <person name="Yokoi T."/>
            <person name="Roa M.B."/>
            <person name="Lu M.J."/>
            <person name="Chang Y.Y."/>
            <person name="Ann P.J."/>
            <person name="Tsai J.N."/>
            <person name="Chen C.Y."/>
            <person name="Tzean S.S."/>
            <person name="Ota Y."/>
            <person name="Hattori T."/>
            <person name="Sahashi N."/>
            <person name="Liou R.F."/>
            <person name="Kikuchi T."/>
            <person name="Tsai I.J."/>
        </authorList>
    </citation>
    <scope>NUCLEOTIDE SEQUENCE [LARGE SCALE GENOMIC DNA]</scope>
    <source>
        <strain evidence="2 3">FFPRI411160</strain>
    </source>
</reference>
<feature type="compositionally biased region" description="Basic and acidic residues" evidence="1">
    <location>
        <begin position="9"/>
        <end position="35"/>
    </location>
</feature>
<dbReference type="Gene3D" id="6.10.250.2440">
    <property type="match status" value="2"/>
</dbReference>
<dbReference type="InParanoid" id="A0A286UDM1"/>
<feature type="region of interest" description="Disordered" evidence="1">
    <location>
        <begin position="180"/>
        <end position="202"/>
    </location>
</feature>
<comment type="caution">
    <text evidence="2">The sequence shown here is derived from an EMBL/GenBank/DDBJ whole genome shotgun (WGS) entry which is preliminary data.</text>
</comment>
<organism evidence="2 3">
    <name type="scientific">Pyrrhoderma noxium</name>
    <dbReference type="NCBI Taxonomy" id="2282107"/>
    <lineage>
        <taxon>Eukaryota</taxon>
        <taxon>Fungi</taxon>
        <taxon>Dikarya</taxon>
        <taxon>Basidiomycota</taxon>
        <taxon>Agaricomycotina</taxon>
        <taxon>Agaricomycetes</taxon>
        <taxon>Hymenochaetales</taxon>
        <taxon>Hymenochaetaceae</taxon>
        <taxon>Pyrrhoderma</taxon>
    </lineage>
</organism>
<sequence>MSDNMRQSFGDKMEGAMKPDSEKSSFEQMGDKVKSNADSMASSMQPESEKSYTQQFGDMLSGNSNENSDSMLNKAKNALGMNERKARLSSAFSSVQLCTKACIFIFALLSNIKLSKTYSDVVLVEEWDTDQEVEVEVDPGLVEAADLVEADLEAVGSSFRWWWGSRWGVRRWGIWRRSGGFGGGGGGPGRHGGGGPGGPGGW</sequence>
<gene>
    <name evidence="2" type="ORF">PNOK_0611000</name>
</gene>
<accession>A0A286UDM1</accession>
<name>A0A286UDM1_9AGAM</name>
<dbReference type="InterPro" id="IPR007250">
    <property type="entry name" value="HSP9_HSP12"/>
</dbReference>
<feature type="compositionally biased region" description="Polar residues" evidence="1">
    <location>
        <begin position="36"/>
        <end position="52"/>
    </location>
</feature>
<keyword evidence="3" id="KW-1185">Reference proteome</keyword>
<dbReference type="AlphaFoldDB" id="A0A286UDM1"/>
<dbReference type="Proteomes" id="UP000217199">
    <property type="component" value="Unassembled WGS sequence"/>
</dbReference>
<evidence type="ECO:0000313" key="3">
    <source>
        <dbReference type="Proteomes" id="UP000217199"/>
    </source>
</evidence>
<proteinExistence type="predicted"/>
<feature type="region of interest" description="Disordered" evidence="1">
    <location>
        <begin position="1"/>
        <end position="52"/>
    </location>
</feature>
<dbReference type="Pfam" id="PF04119">
    <property type="entry name" value="HSP9_HSP12"/>
    <property type="match status" value="1"/>
</dbReference>
<dbReference type="STRING" id="2282107.A0A286UDM1"/>
<evidence type="ECO:0000256" key="1">
    <source>
        <dbReference type="SAM" id="MobiDB-lite"/>
    </source>
</evidence>
<dbReference type="EMBL" id="NBII01000006">
    <property type="protein sequence ID" value="PAV17624.1"/>
    <property type="molecule type" value="Genomic_DNA"/>
</dbReference>